<dbReference type="InParanoid" id="A0A2G4YRQ2"/>
<reference evidence="2 3" key="1">
    <citation type="submission" date="2017-10" db="EMBL/GenBank/DDBJ databases">
        <title>Frigbacter circumglobatus gen. nov. sp. nov., isolated from sediment cultured in situ.</title>
        <authorList>
            <person name="Zhao Z."/>
        </authorList>
    </citation>
    <scope>NUCLEOTIDE SEQUENCE [LARGE SCALE GENOMIC DNA]</scope>
    <source>
        <strain evidence="2 3">ZYL</strain>
    </source>
</reference>
<dbReference type="EMBL" id="PDEM01000020">
    <property type="protein sequence ID" value="PHZ84993.1"/>
    <property type="molecule type" value="Genomic_DNA"/>
</dbReference>
<keyword evidence="3" id="KW-1185">Reference proteome</keyword>
<evidence type="ECO:0000313" key="2">
    <source>
        <dbReference type="EMBL" id="PHZ84993.1"/>
    </source>
</evidence>
<accession>A0A2G4YRQ2</accession>
<sequence length="121" mass="13807">MTGQVFKKPALVLGVVIVTAVIFWPLPAQFKYIGSQFLTFAAALYIGLRIWRCSPRGKAITVLQSDSPYGWLPYPLVLLLAAGLTYFTMTYMGYWPRALLEFILVIGIVYYMLRAFKRFLI</sequence>
<gene>
    <name evidence="2" type="ORF">CRD36_09745</name>
</gene>
<comment type="caution">
    <text evidence="2">The sequence shown here is derived from an EMBL/GenBank/DDBJ whole genome shotgun (WGS) entry which is preliminary data.</text>
</comment>
<feature type="transmembrane region" description="Helical" evidence="1">
    <location>
        <begin position="9"/>
        <end position="26"/>
    </location>
</feature>
<organism evidence="2 3">
    <name type="scientific">Paremcibacter congregatus</name>
    <dbReference type="NCBI Taxonomy" id="2043170"/>
    <lineage>
        <taxon>Bacteria</taxon>
        <taxon>Pseudomonadati</taxon>
        <taxon>Pseudomonadota</taxon>
        <taxon>Alphaproteobacteria</taxon>
        <taxon>Emcibacterales</taxon>
        <taxon>Emcibacteraceae</taxon>
        <taxon>Paremcibacter</taxon>
    </lineage>
</organism>
<keyword evidence="1" id="KW-1133">Transmembrane helix</keyword>
<name>A0A2G4YRQ2_9PROT</name>
<evidence type="ECO:0000256" key="1">
    <source>
        <dbReference type="SAM" id="Phobius"/>
    </source>
</evidence>
<feature type="transmembrane region" description="Helical" evidence="1">
    <location>
        <begin position="32"/>
        <end position="51"/>
    </location>
</feature>
<keyword evidence="1" id="KW-0812">Transmembrane</keyword>
<proteinExistence type="predicted"/>
<dbReference type="Proteomes" id="UP000229730">
    <property type="component" value="Unassembled WGS sequence"/>
</dbReference>
<protein>
    <submittedName>
        <fullName evidence="2">Uncharacterized protein</fullName>
    </submittedName>
</protein>
<keyword evidence="1" id="KW-0472">Membrane</keyword>
<evidence type="ECO:0000313" key="3">
    <source>
        <dbReference type="Proteomes" id="UP000229730"/>
    </source>
</evidence>
<feature type="transmembrane region" description="Helical" evidence="1">
    <location>
        <begin position="71"/>
        <end position="88"/>
    </location>
</feature>
<dbReference type="AlphaFoldDB" id="A0A2G4YRQ2"/>
<feature type="transmembrane region" description="Helical" evidence="1">
    <location>
        <begin position="94"/>
        <end position="113"/>
    </location>
</feature>